<feature type="region of interest" description="Disordered" evidence="8">
    <location>
        <begin position="1"/>
        <end position="82"/>
    </location>
</feature>
<feature type="domain" description="PDEase" evidence="12">
    <location>
        <begin position="919"/>
        <end position="1078"/>
    </location>
</feature>
<evidence type="ECO:0000259" key="12">
    <source>
        <dbReference type="PROSITE" id="PS51845"/>
    </source>
</evidence>
<keyword evidence="7" id="KW-0175">Coiled coil</keyword>
<dbReference type="PANTHER" id="PTHR11920:SF335">
    <property type="entry name" value="GUANYLATE CYCLASE"/>
    <property type="match status" value="1"/>
</dbReference>
<dbReference type="InterPro" id="IPR006189">
    <property type="entry name" value="CHASE_dom"/>
</dbReference>
<feature type="compositionally biased region" description="Low complexity" evidence="8">
    <location>
        <begin position="52"/>
        <end position="66"/>
    </location>
</feature>
<dbReference type="SMART" id="SM00044">
    <property type="entry name" value="CYCc"/>
    <property type="match status" value="1"/>
</dbReference>
<dbReference type="Pfam" id="PF00211">
    <property type="entry name" value="Guanylate_cyc"/>
    <property type="match status" value="1"/>
</dbReference>
<keyword evidence="13" id="KW-0675">Receptor</keyword>
<organism evidence="13 14">
    <name type="scientific">Seminavis robusta</name>
    <dbReference type="NCBI Taxonomy" id="568900"/>
    <lineage>
        <taxon>Eukaryota</taxon>
        <taxon>Sar</taxon>
        <taxon>Stramenopiles</taxon>
        <taxon>Ochrophyta</taxon>
        <taxon>Bacillariophyta</taxon>
        <taxon>Bacillariophyceae</taxon>
        <taxon>Bacillariophycidae</taxon>
        <taxon>Naviculales</taxon>
        <taxon>Naviculaceae</taxon>
        <taxon>Seminavis</taxon>
    </lineage>
</organism>
<keyword evidence="4 9" id="KW-1133">Transmembrane helix</keyword>
<dbReference type="GO" id="GO:0007168">
    <property type="term" value="P:receptor guanylyl cyclase signaling pathway"/>
    <property type="evidence" value="ECO:0007669"/>
    <property type="project" value="TreeGrafter"/>
</dbReference>
<dbReference type="SUPFAM" id="SSF55073">
    <property type="entry name" value="Nucleotide cyclase"/>
    <property type="match status" value="1"/>
</dbReference>
<dbReference type="PROSITE" id="PS51845">
    <property type="entry name" value="PDEASE_I_2"/>
    <property type="match status" value="1"/>
</dbReference>
<keyword evidence="3" id="KW-0547">Nucleotide-binding</keyword>
<dbReference type="Gene3D" id="3.30.70.1230">
    <property type="entry name" value="Nucleotide cyclase"/>
    <property type="match status" value="1"/>
</dbReference>
<feature type="coiled-coil region" evidence="7">
    <location>
        <begin position="224"/>
        <end position="254"/>
    </location>
</feature>
<dbReference type="SUPFAM" id="SSF109604">
    <property type="entry name" value="HD-domain/PDEase-like"/>
    <property type="match status" value="1"/>
</dbReference>
<dbReference type="EMBL" id="CAICTM010001570">
    <property type="protein sequence ID" value="CAB9524714.1"/>
    <property type="molecule type" value="Genomic_DNA"/>
</dbReference>
<comment type="caution">
    <text evidence="13">The sequence shown here is derived from an EMBL/GenBank/DDBJ whole genome shotgun (WGS) entry which is preliminary data.</text>
</comment>
<keyword evidence="6" id="KW-0456">Lyase</keyword>
<reference evidence="13" key="1">
    <citation type="submission" date="2020-06" db="EMBL/GenBank/DDBJ databases">
        <authorList>
            <consortium name="Plant Systems Biology data submission"/>
        </authorList>
    </citation>
    <scope>NUCLEOTIDE SEQUENCE</scope>
    <source>
        <strain evidence="13">D6</strain>
    </source>
</reference>
<keyword evidence="5 9" id="KW-0472">Membrane</keyword>
<evidence type="ECO:0000259" key="11">
    <source>
        <dbReference type="PROSITE" id="PS50839"/>
    </source>
</evidence>
<evidence type="ECO:0000256" key="3">
    <source>
        <dbReference type="ARBA" id="ARBA00022741"/>
    </source>
</evidence>
<keyword evidence="14" id="KW-1185">Reference proteome</keyword>
<evidence type="ECO:0000256" key="7">
    <source>
        <dbReference type="SAM" id="Coils"/>
    </source>
</evidence>
<protein>
    <submittedName>
        <fullName evidence="13">Receptor-type guanylate cyclase gcy</fullName>
    </submittedName>
</protein>
<evidence type="ECO:0000256" key="2">
    <source>
        <dbReference type="ARBA" id="ARBA00022692"/>
    </source>
</evidence>
<proteinExistence type="predicted"/>
<dbReference type="PANTHER" id="PTHR11920">
    <property type="entry name" value="GUANYLYL CYCLASE"/>
    <property type="match status" value="1"/>
</dbReference>
<gene>
    <name evidence="13" type="ORF">SEMRO_1572_G283400.1</name>
</gene>
<dbReference type="GO" id="GO:0004114">
    <property type="term" value="F:3',5'-cyclic-nucleotide phosphodiesterase activity"/>
    <property type="evidence" value="ECO:0007669"/>
    <property type="project" value="InterPro"/>
</dbReference>
<name>A0A9N8ETD3_9STRA</name>
<dbReference type="GO" id="GO:0035556">
    <property type="term" value="P:intracellular signal transduction"/>
    <property type="evidence" value="ECO:0007669"/>
    <property type="project" value="InterPro"/>
</dbReference>
<keyword evidence="2 9" id="KW-0812">Transmembrane</keyword>
<feature type="domain" description="CHASE" evidence="11">
    <location>
        <begin position="293"/>
        <end position="381"/>
    </location>
</feature>
<dbReference type="OrthoDB" id="546632at2759"/>
<comment type="subcellular location">
    <subcellularLocation>
        <location evidence="1">Membrane</location>
    </subcellularLocation>
</comment>
<dbReference type="Gene3D" id="1.10.1300.10">
    <property type="entry name" value="3'5'-cyclic nucleotide phosphodiesterase, catalytic domain"/>
    <property type="match status" value="1"/>
</dbReference>
<dbReference type="InterPro" id="IPR029787">
    <property type="entry name" value="Nucleotide_cyclase"/>
</dbReference>
<dbReference type="CDD" id="cd07302">
    <property type="entry name" value="CHD"/>
    <property type="match status" value="1"/>
</dbReference>
<sequence length="1242" mass="139713">MSSRRLDPTDRTVDSFSDEPHFPPPPRLPSSGKAGSSSSARRVSARSRELLSESARSSMWESASSEFGTEDGRSRRESRTPELAQEEARQVFWSKVMVALVLIGSTSLLGYFAYKTAEQDEVREFESQFHALADEIVAQSKNNAYSSFTVLESFSKTVTSLALFANGTWPLVLLPHFEIRASDYLDISGAQQIAFAPIVHDDSRESWEAYTVANQDWIQKGLDLEYVLRLSERENKENNNLEEEEEEKKKKTIAPGTNMAGFSVLGTAKPIQEYIWEYAPLTHRAIVETSKGPHVPLWQSYPAPRNSFVVNYNLLSSPEFTELLNSTVASRRAVLSNVIDNFVLFGNAQTIDVDPKSVVVQPVFESFEAKSDVVGFLIVVIPWFIYFNNVLNNGASPLVCVLRNSCGEAFSYQVDGPKAMFMGEGDWHDPAFDYLQVKTQFAAFFQGANDKAEHHYALHHQVQSVCEFSLHVYPTQEMANAHASSTPIYITLAVMGVMTFTSLVFLLYDFLVSKRQLKIVQAANKTTAIVASLFPQEVHDRLFASAALGGNTRDDSVSSHAPKYRLRTFLSDEEEQAHKKNQKQNGAGGGAEKDAPIADLFPECTVMFCDIAGFTAWSSVREPSQVFILLENVYSAFDEIASRRKVFKVETIGDSYLAVAGLPTPRRDHAQAMVKFAHDCLTRMKSLAKSLELELGPGTAELTMRFGLHSGPVTAGVLRGEKTRFQLFGDTVNTASRMESTGERDLIQVSEETANLLKAGGKDKWLKPRETKVVAKGKGELQTYWANPRSSSSESMSSHSNSHFEEDDRFDFSLRQVVSTRQLHGSIAFKRELDPSRKRIVHWIAEIMLKLLKQIVARRVAGGGTMIKNNDDVFSSQFVVNGNPIDEVIDIITLPKFDRKIAKKQANFASVQLPEVILDQLHSFIAEVALLYRNNPFHNFDHAGHVTMSVNKLLCRIIAPDVDPSDQENKKGYESIRHDHTYGITSAPLTQFAVVFSALIHDADHPGFPNMVLVNEKNPLAKKYQNRSVAEQNSFDLCWAILKKDKYASLRGCIYTTEEEMKRFRQLVINTIIATDISDKTLSAQRKARWNLAFAGECDRQKFEDCSEGLCDESALVSVNRKATIVIEHLIQASDVAHTMQHWHIYQKWNEKLFKEMYEAYQDGKLEKDPSLGWYEGEIGFFDFYIIPLAKKLKECGVFGVSSAEYLQYALANRREWEMRGRDVVREFVAKHTISSIEEALE</sequence>
<dbReference type="GO" id="GO:0000166">
    <property type="term" value="F:nucleotide binding"/>
    <property type="evidence" value="ECO:0007669"/>
    <property type="project" value="UniProtKB-KW"/>
</dbReference>
<evidence type="ECO:0000256" key="9">
    <source>
        <dbReference type="SAM" id="Phobius"/>
    </source>
</evidence>
<dbReference type="Pfam" id="PF00233">
    <property type="entry name" value="PDEase_I"/>
    <property type="match status" value="1"/>
</dbReference>
<feature type="compositionally biased region" description="Low complexity" evidence="8">
    <location>
        <begin position="29"/>
        <end position="42"/>
    </location>
</feature>
<evidence type="ECO:0000256" key="8">
    <source>
        <dbReference type="SAM" id="MobiDB-lite"/>
    </source>
</evidence>
<accession>A0A9N8ETD3</accession>
<dbReference type="Proteomes" id="UP001153069">
    <property type="component" value="Unassembled WGS sequence"/>
</dbReference>
<dbReference type="GO" id="GO:0005886">
    <property type="term" value="C:plasma membrane"/>
    <property type="evidence" value="ECO:0007669"/>
    <property type="project" value="TreeGrafter"/>
</dbReference>
<dbReference type="PROSITE" id="PS50125">
    <property type="entry name" value="GUANYLATE_CYCLASE_2"/>
    <property type="match status" value="1"/>
</dbReference>
<evidence type="ECO:0000313" key="14">
    <source>
        <dbReference type="Proteomes" id="UP001153069"/>
    </source>
</evidence>
<evidence type="ECO:0000256" key="4">
    <source>
        <dbReference type="ARBA" id="ARBA00022989"/>
    </source>
</evidence>
<dbReference type="InterPro" id="IPR036971">
    <property type="entry name" value="PDEase_catalytic_dom_sf"/>
</dbReference>
<dbReference type="AlphaFoldDB" id="A0A9N8ETD3"/>
<dbReference type="PROSITE" id="PS50839">
    <property type="entry name" value="CHASE"/>
    <property type="match status" value="1"/>
</dbReference>
<feature type="compositionally biased region" description="Basic and acidic residues" evidence="8">
    <location>
        <begin position="70"/>
        <end position="80"/>
    </location>
</feature>
<dbReference type="InterPro" id="IPR001054">
    <property type="entry name" value="A/G_cyclase"/>
</dbReference>
<feature type="compositionally biased region" description="Basic and acidic residues" evidence="8">
    <location>
        <begin position="1"/>
        <end position="21"/>
    </location>
</feature>
<evidence type="ECO:0000256" key="5">
    <source>
        <dbReference type="ARBA" id="ARBA00023136"/>
    </source>
</evidence>
<feature type="transmembrane region" description="Helical" evidence="9">
    <location>
        <begin position="488"/>
        <end position="508"/>
    </location>
</feature>
<dbReference type="GO" id="GO:0001653">
    <property type="term" value="F:peptide receptor activity"/>
    <property type="evidence" value="ECO:0007669"/>
    <property type="project" value="TreeGrafter"/>
</dbReference>
<dbReference type="GO" id="GO:0004383">
    <property type="term" value="F:guanylate cyclase activity"/>
    <property type="evidence" value="ECO:0007669"/>
    <property type="project" value="TreeGrafter"/>
</dbReference>
<feature type="domain" description="Guanylate cyclase" evidence="10">
    <location>
        <begin position="605"/>
        <end position="739"/>
    </location>
</feature>
<dbReference type="GO" id="GO:0004016">
    <property type="term" value="F:adenylate cyclase activity"/>
    <property type="evidence" value="ECO:0007669"/>
    <property type="project" value="TreeGrafter"/>
</dbReference>
<dbReference type="InterPro" id="IPR050401">
    <property type="entry name" value="Cyclic_nucleotide_synthase"/>
</dbReference>
<dbReference type="InterPro" id="IPR002073">
    <property type="entry name" value="PDEase_catalytic_dom"/>
</dbReference>
<evidence type="ECO:0000256" key="1">
    <source>
        <dbReference type="ARBA" id="ARBA00004370"/>
    </source>
</evidence>
<evidence type="ECO:0000256" key="6">
    <source>
        <dbReference type="ARBA" id="ARBA00023239"/>
    </source>
</evidence>
<evidence type="ECO:0000313" key="13">
    <source>
        <dbReference type="EMBL" id="CAB9524714.1"/>
    </source>
</evidence>
<feature type="region of interest" description="Disordered" evidence="8">
    <location>
        <begin position="573"/>
        <end position="592"/>
    </location>
</feature>
<evidence type="ECO:0000259" key="10">
    <source>
        <dbReference type="PROSITE" id="PS50125"/>
    </source>
</evidence>